<dbReference type="PANTHER" id="PTHR10424">
    <property type="entry name" value="VIRAL ENVELOPE PROTEIN"/>
    <property type="match status" value="1"/>
</dbReference>
<dbReference type="Pfam" id="PF00429">
    <property type="entry name" value="TLV_coat"/>
    <property type="match status" value="1"/>
</dbReference>
<dbReference type="CDD" id="cd09951">
    <property type="entry name" value="HERV-Rb-like_HR1-HR2"/>
    <property type="match status" value="1"/>
</dbReference>
<keyword evidence="1" id="KW-0472">Membrane</keyword>
<dbReference type="Proteomes" id="UP000242638">
    <property type="component" value="Unassembled WGS sequence"/>
</dbReference>
<dbReference type="InterPro" id="IPR018154">
    <property type="entry name" value="TLV/ENV_coat_polyprotein"/>
</dbReference>
<accession>A0A3P9NK73</accession>
<dbReference type="Ensembl" id="ENSPRET00000010091.1">
    <property type="protein sequence ID" value="ENSPREP00000009975.1"/>
    <property type="gene ID" value="ENSPREG00000006794.1"/>
</dbReference>
<reference evidence="2" key="3">
    <citation type="submission" date="2025-09" db="UniProtKB">
        <authorList>
            <consortium name="Ensembl"/>
        </authorList>
    </citation>
    <scope>IDENTIFICATION</scope>
    <source>
        <strain evidence="2">Guanapo</strain>
    </source>
</reference>
<keyword evidence="1" id="KW-0812">Transmembrane</keyword>
<proteinExistence type="predicted"/>
<dbReference type="PANTHER" id="PTHR10424:SF80">
    <property type="entry name" value="ENVELOPE GLYCOPROTEIN"/>
    <property type="match status" value="1"/>
</dbReference>
<sequence>MMTKRNKVIFGVGATVIIIAALLLFWYEIKIKEEHVTPRKKRDDSIAADIEFDEYVKSIEGSKVRNIDKPCSGSGEVVVDEIYLCVNASRLTTVVSLDLNKIEIGGYPGSAWAGYDWYMASRDYSVSWNNVFAYTGDSWKPNPTKRHRAQYWAKVMHLGKINKELKIIINTTNNPIPFENDVPCFYFSLWIEKSGNDPYKMFSLCQNFTESSNTAPGIMVAGPHSTKLASSEITVFNAEGDDVDELIRITTGVTSRSNNWLLMIEQAAKVPQGDCVVCMGPRPLLRVVPATLPNECLIPLMNTTNPTGNCSVWDEVYPLSPLGKNRPVFSRNVARNNFTCIQRSGNGPKLGTLTAGNCSTIVNVTRHFHPLSRSDIWWWCGDNRLFDKLPSNTTGLCTVVTLLLPVSIYPMTVPQLLDSLGNVLPSVWHQRQKRSLKDDDDPTYIDSIGVPRGVPDEYKLVNQIYAGFESSICWWCTINKNVDRINYIHYNVQRLGNKTEQGFSAVHEQLSATSLMAFQNRIAVDMLLAERGGVCALFGEQCCTFIPNNTAADGSLTKALDGLRALNSKMKDHSGADTEMWDGLGNVFGRYQ</sequence>
<feature type="transmembrane region" description="Helical" evidence="1">
    <location>
        <begin position="7"/>
        <end position="27"/>
    </location>
</feature>
<dbReference type="Gene3D" id="1.10.287.210">
    <property type="match status" value="1"/>
</dbReference>
<dbReference type="GeneTree" id="ENSGT00530000064449"/>
<evidence type="ECO:0000313" key="2">
    <source>
        <dbReference type="Ensembl" id="ENSPREP00000009975.1"/>
    </source>
</evidence>
<dbReference type="STRING" id="8081.ENSPREP00000009975"/>
<keyword evidence="1" id="KW-1133">Transmembrane helix</keyword>
<protein>
    <submittedName>
        <fullName evidence="2">Uncharacterized protein</fullName>
    </submittedName>
</protein>
<evidence type="ECO:0000313" key="3">
    <source>
        <dbReference type="Proteomes" id="UP000242638"/>
    </source>
</evidence>
<reference evidence="2" key="2">
    <citation type="submission" date="2025-08" db="UniProtKB">
        <authorList>
            <consortium name="Ensembl"/>
        </authorList>
    </citation>
    <scope>IDENTIFICATION</scope>
    <source>
        <strain evidence="2">Guanapo</strain>
    </source>
</reference>
<evidence type="ECO:0000256" key="1">
    <source>
        <dbReference type="SAM" id="Phobius"/>
    </source>
</evidence>
<dbReference type="OMA" id="CIRSMIN"/>
<dbReference type="SUPFAM" id="SSF58069">
    <property type="entry name" value="Virus ectodomain"/>
    <property type="match status" value="1"/>
</dbReference>
<name>A0A3P9NK73_POERE</name>
<reference evidence="3" key="1">
    <citation type="submission" date="2013-11" db="EMBL/GenBank/DDBJ databases">
        <title>The genomic landscape of the Guanapo guppy.</title>
        <authorList>
            <person name="Kuenstner A."/>
            <person name="Dreyer C."/>
        </authorList>
    </citation>
    <scope>NUCLEOTIDE SEQUENCE</scope>
    <source>
        <strain evidence="3">Guanapo</strain>
    </source>
</reference>
<dbReference type="AlphaFoldDB" id="A0A3P9NK73"/>
<keyword evidence="3" id="KW-1185">Reference proteome</keyword>
<dbReference type="Bgee" id="ENSPREG00000006794">
    <property type="expression patterns" value="Expressed in caudal fin and 1 other cell type or tissue"/>
</dbReference>
<organism evidence="2 3">
    <name type="scientific">Poecilia reticulata</name>
    <name type="common">Guppy</name>
    <name type="synonym">Acanthophacelus reticulatus</name>
    <dbReference type="NCBI Taxonomy" id="8081"/>
    <lineage>
        <taxon>Eukaryota</taxon>
        <taxon>Metazoa</taxon>
        <taxon>Chordata</taxon>
        <taxon>Craniata</taxon>
        <taxon>Vertebrata</taxon>
        <taxon>Euteleostomi</taxon>
        <taxon>Actinopterygii</taxon>
        <taxon>Neopterygii</taxon>
        <taxon>Teleostei</taxon>
        <taxon>Neoteleostei</taxon>
        <taxon>Acanthomorphata</taxon>
        <taxon>Ovalentaria</taxon>
        <taxon>Atherinomorphae</taxon>
        <taxon>Cyprinodontiformes</taxon>
        <taxon>Poeciliidae</taxon>
        <taxon>Poeciliinae</taxon>
        <taxon>Poecilia</taxon>
    </lineage>
</organism>